<evidence type="ECO:0000313" key="1">
    <source>
        <dbReference type="EMBL" id="CAB5003109.1"/>
    </source>
</evidence>
<proteinExistence type="predicted"/>
<accession>A0A6J7PI64</accession>
<reference evidence="1" key="1">
    <citation type="submission" date="2020-05" db="EMBL/GenBank/DDBJ databases">
        <authorList>
            <person name="Chiriac C."/>
            <person name="Salcher M."/>
            <person name="Ghai R."/>
            <person name="Kavagutti S V."/>
        </authorList>
    </citation>
    <scope>NUCLEOTIDE SEQUENCE</scope>
</reference>
<sequence>MGGPQRVVVVFEHQIEAGEVVGHVAVGRRDDRCRPPHDVVAAKQHVLLAVPEAEVVRDVTGGVQYVEGPTRPFDDVAGGDEYIGYEREVGPLLDLALGLALLLGFAGERVGAERVHRGVDARVAQHRRGRGVIAVGVRDEDRDDLLAAECAQQCLHVRRVSRPGVDDRNLAPADDVGAGAVERERARVVREHASDMGRHRVGEARHSCELPDVGYHRGHVSYPLLICVTSPVEAAR</sequence>
<name>A0A6J7PI64_9ZZZZ</name>
<dbReference type="EMBL" id="CAFBOS010000109">
    <property type="protein sequence ID" value="CAB5003109.1"/>
    <property type="molecule type" value="Genomic_DNA"/>
</dbReference>
<organism evidence="1">
    <name type="scientific">freshwater metagenome</name>
    <dbReference type="NCBI Taxonomy" id="449393"/>
    <lineage>
        <taxon>unclassified sequences</taxon>
        <taxon>metagenomes</taxon>
        <taxon>ecological metagenomes</taxon>
    </lineage>
</organism>
<gene>
    <name evidence="1" type="ORF">UFOPK3967_01760</name>
</gene>
<dbReference type="AlphaFoldDB" id="A0A6J7PI64"/>
<protein>
    <submittedName>
        <fullName evidence="1">Unannotated protein</fullName>
    </submittedName>
</protein>